<dbReference type="PANTHER" id="PTHR33490:SF6">
    <property type="entry name" value="SLL1049 PROTEIN"/>
    <property type="match status" value="1"/>
</dbReference>
<accession>A0A1F7HDJ3</accession>
<keyword evidence="1" id="KW-1133">Transmembrane helix</keyword>
<feature type="transmembrane region" description="Helical" evidence="1">
    <location>
        <begin position="580"/>
        <end position="602"/>
    </location>
</feature>
<dbReference type="EMBL" id="MFZS01000017">
    <property type="protein sequence ID" value="OGK29133.1"/>
    <property type="molecule type" value="Genomic_DNA"/>
</dbReference>
<evidence type="ECO:0000313" key="4">
    <source>
        <dbReference type="Proteomes" id="UP000177027"/>
    </source>
</evidence>
<proteinExistence type="predicted"/>
<reference evidence="3 4" key="1">
    <citation type="journal article" date="2016" name="Nat. Commun.">
        <title>Thousands of microbial genomes shed light on interconnected biogeochemical processes in an aquifer system.</title>
        <authorList>
            <person name="Anantharaman K."/>
            <person name="Brown C.T."/>
            <person name="Hug L.A."/>
            <person name="Sharon I."/>
            <person name="Castelle C.J."/>
            <person name="Probst A.J."/>
            <person name="Thomas B.C."/>
            <person name="Singh A."/>
            <person name="Wilkins M.J."/>
            <person name="Karaoz U."/>
            <person name="Brodie E.L."/>
            <person name="Williams K.H."/>
            <person name="Hubbard S.S."/>
            <person name="Banfield J.F."/>
        </authorList>
    </citation>
    <scope>NUCLEOTIDE SEQUENCE [LARGE SCALE GENOMIC DNA]</scope>
</reference>
<comment type="caution">
    <text evidence="3">The sequence shown here is derived from an EMBL/GenBank/DDBJ whole genome shotgun (WGS) entry which is preliminary data.</text>
</comment>
<dbReference type="PANTHER" id="PTHR33490">
    <property type="entry name" value="BLR5614 PROTEIN-RELATED"/>
    <property type="match status" value="1"/>
</dbReference>
<feature type="domain" description="Transglutaminase-like" evidence="2">
    <location>
        <begin position="349"/>
        <end position="420"/>
    </location>
</feature>
<dbReference type="AlphaFoldDB" id="A0A1F7HDJ3"/>
<sequence>MIKYILSICLIFLMALLYPFVTYAQSTHEITYDFNFYINKTSDLDVELDISLKNLRADLYINEFSLTFPNNFNSDNLRAQSESGEPIPFIINKYQVNTKVTFNFPEPEGGRNSETHIKLFYSQKGVFSDKGAVAEAILPLLIPKEGTTINVALHLPVDFDRKISLSKPIPSAVEFNTIKWDGVKAKTIVALFGEAQHYKLKLTYGITNNERKKTIQYIALPPETLYQNITMESLIPPPHSVLLDEDGNYLAGYELKPEESKEIVFKGYAKVFARPQESKFVFFRTLFESQKKYLLSEQPYWKLDSLINQKPLKDLVSASDIYTYVVNSLTYYRDRFDDDPNRFGAKKALQNPEKAVCMEFTDLFIALGREKGFYSREVQGYGYSEKQSIRPQSLTGDILHSWPEYYDAQKQIWVPLDPTWEDTSGIDYFFGFDVNHIAFVIHGKYSQSPLPAGFYITSKDRNVDVSITNIVPKERKLIVIKADLPDRLEKGKKYSFPIYATNLGNTFQYDINILIKSNSIKTNTSVINIDILAPYETKVIQLDIVPQSKQDTTDTLQFMLDGGSLYSKQFVLTEGKRGPFYFNIAFGLFSIIILSFIALKFIKK</sequence>
<keyword evidence="1" id="KW-0812">Transmembrane</keyword>
<evidence type="ECO:0000256" key="1">
    <source>
        <dbReference type="SAM" id="Phobius"/>
    </source>
</evidence>
<dbReference type="Proteomes" id="UP000177027">
    <property type="component" value="Unassembled WGS sequence"/>
</dbReference>
<protein>
    <recommendedName>
        <fullName evidence="2">Transglutaminase-like domain-containing protein</fullName>
    </recommendedName>
</protein>
<gene>
    <name evidence="3" type="ORF">A3D06_00685</name>
</gene>
<dbReference type="Pfam" id="PF01841">
    <property type="entry name" value="Transglut_core"/>
    <property type="match status" value="1"/>
</dbReference>
<dbReference type="InterPro" id="IPR002931">
    <property type="entry name" value="Transglutaminase-like"/>
</dbReference>
<evidence type="ECO:0000313" key="3">
    <source>
        <dbReference type="EMBL" id="OGK29133.1"/>
    </source>
</evidence>
<dbReference type="InterPro" id="IPR038765">
    <property type="entry name" value="Papain-like_cys_pep_sf"/>
</dbReference>
<name>A0A1F7HDJ3_9BACT</name>
<dbReference type="SMART" id="SM00460">
    <property type="entry name" value="TGc"/>
    <property type="match status" value="1"/>
</dbReference>
<evidence type="ECO:0000259" key="2">
    <source>
        <dbReference type="SMART" id="SM00460"/>
    </source>
</evidence>
<dbReference type="SUPFAM" id="SSF54001">
    <property type="entry name" value="Cysteine proteinases"/>
    <property type="match status" value="1"/>
</dbReference>
<dbReference type="Gene3D" id="3.10.620.30">
    <property type="match status" value="1"/>
</dbReference>
<keyword evidence="1" id="KW-0472">Membrane</keyword>
<organism evidence="3 4">
    <name type="scientific">Candidatus Roizmanbacteria bacterium RIFCSPHIGHO2_02_FULL_40_9</name>
    <dbReference type="NCBI Taxonomy" id="1802042"/>
    <lineage>
        <taxon>Bacteria</taxon>
        <taxon>Candidatus Roizmaniibacteriota</taxon>
    </lineage>
</organism>